<comment type="caution">
    <text evidence="4">The sequence shown here is derived from an EMBL/GenBank/DDBJ whole genome shotgun (WGS) entry which is preliminary data.</text>
</comment>
<keyword evidence="1" id="KW-0808">Transferase</keyword>
<organism evidence="4 5">
    <name type="scientific">Cyclobacterium plantarum</name>
    <dbReference type="NCBI Taxonomy" id="2716263"/>
    <lineage>
        <taxon>Bacteria</taxon>
        <taxon>Pseudomonadati</taxon>
        <taxon>Bacteroidota</taxon>
        <taxon>Cytophagia</taxon>
        <taxon>Cytophagales</taxon>
        <taxon>Cyclobacteriaceae</taxon>
        <taxon>Cyclobacterium</taxon>
    </lineage>
</organism>
<dbReference type="InterPro" id="IPR050680">
    <property type="entry name" value="YpeA/RimI_acetyltransf"/>
</dbReference>
<dbReference type="PROSITE" id="PS51186">
    <property type="entry name" value="GNAT"/>
    <property type="match status" value="1"/>
</dbReference>
<dbReference type="InterPro" id="IPR016181">
    <property type="entry name" value="Acyl_CoA_acyltransferase"/>
</dbReference>
<dbReference type="InterPro" id="IPR000182">
    <property type="entry name" value="GNAT_dom"/>
</dbReference>
<dbReference type="EMBL" id="JAANYN010000002">
    <property type="protein sequence ID" value="NHE56253.1"/>
    <property type="molecule type" value="Genomic_DNA"/>
</dbReference>
<dbReference type="RefSeq" id="WP_166143902.1">
    <property type="nucleotide sequence ID" value="NZ_JAANYN010000002.1"/>
</dbReference>
<dbReference type="Gene3D" id="3.40.630.30">
    <property type="match status" value="1"/>
</dbReference>
<keyword evidence="2" id="KW-0012">Acyltransferase</keyword>
<reference evidence="4 5" key="1">
    <citation type="submission" date="2020-03" db="EMBL/GenBank/DDBJ databases">
        <title>Cyclobacterium plantarum sp. nov., a marine bacterium isolated from a coastal-marine wetland.</title>
        <authorList>
            <person name="Sanchez-Porro C."/>
            <person name="Ventosa A."/>
            <person name="Amoozegar M."/>
        </authorList>
    </citation>
    <scope>NUCLEOTIDE SEQUENCE [LARGE SCALE GENOMIC DNA]</scope>
    <source>
        <strain evidence="4 5">GBPx2</strain>
    </source>
</reference>
<dbReference type="SUPFAM" id="SSF55729">
    <property type="entry name" value="Acyl-CoA N-acyltransferases (Nat)"/>
    <property type="match status" value="1"/>
</dbReference>
<keyword evidence="5" id="KW-1185">Reference proteome</keyword>
<accession>A0ABX0H7A2</accession>
<evidence type="ECO:0000256" key="1">
    <source>
        <dbReference type="ARBA" id="ARBA00022679"/>
    </source>
</evidence>
<dbReference type="PANTHER" id="PTHR43420">
    <property type="entry name" value="ACETYLTRANSFERASE"/>
    <property type="match status" value="1"/>
</dbReference>
<evidence type="ECO:0000259" key="3">
    <source>
        <dbReference type="PROSITE" id="PS51186"/>
    </source>
</evidence>
<evidence type="ECO:0000256" key="2">
    <source>
        <dbReference type="ARBA" id="ARBA00023315"/>
    </source>
</evidence>
<dbReference type="Proteomes" id="UP000649799">
    <property type="component" value="Unassembled WGS sequence"/>
</dbReference>
<protein>
    <submittedName>
        <fullName evidence="4">GNAT family N-acetyltransferase</fullName>
    </submittedName>
</protein>
<proteinExistence type="predicted"/>
<feature type="domain" description="N-acetyltransferase" evidence="3">
    <location>
        <begin position="100"/>
        <end position="244"/>
    </location>
</feature>
<dbReference type="PANTHER" id="PTHR43420:SF47">
    <property type="entry name" value="N-ACETYLTRANSFERASE DOMAIN-CONTAINING PROTEIN"/>
    <property type="match status" value="1"/>
</dbReference>
<evidence type="ECO:0000313" key="5">
    <source>
        <dbReference type="Proteomes" id="UP000649799"/>
    </source>
</evidence>
<sequence>MIQFLPFDTALFGYRVGKLQLDKAIAKMEAIKDQASTFDLIYVMGKPGLVKMGGWSPISTRVDWVKIIQKTDLDSPDENQDIIQLSEQEASGALSLTDQEQLRELVLSSGQWSRFRQDPLLANQEYEKLYSTWWETIKAQKHRVIVGRKGGDLLGFITFRLLRGRGYVDLFAVRGSEQGKGIGRKLMNRVLQEVHALGFAQIGLSTQKANNRAMNFYKSAGFQPVKETLIAHWRPGLKNSPDIH</sequence>
<name>A0ABX0H7A2_9BACT</name>
<dbReference type="Pfam" id="PF00583">
    <property type="entry name" value="Acetyltransf_1"/>
    <property type="match status" value="1"/>
</dbReference>
<evidence type="ECO:0000313" key="4">
    <source>
        <dbReference type="EMBL" id="NHE56253.1"/>
    </source>
</evidence>
<gene>
    <name evidence="4" type="ORF">G9Q97_05415</name>
</gene>
<dbReference type="CDD" id="cd04301">
    <property type="entry name" value="NAT_SF"/>
    <property type="match status" value="1"/>
</dbReference>